<keyword evidence="1" id="KW-0732">Signal</keyword>
<accession>A0A1I8AYL4</accession>
<proteinExistence type="predicted"/>
<dbReference type="WBParaSite" id="MhA1_Contig1040.frz3.gene9">
    <property type="protein sequence ID" value="MhA1_Contig1040.frz3.gene9"/>
    <property type="gene ID" value="MhA1_Contig1040.frz3.gene9"/>
</dbReference>
<keyword evidence="2" id="KW-1185">Reference proteome</keyword>
<feature type="signal peptide" evidence="1">
    <location>
        <begin position="1"/>
        <end position="18"/>
    </location>
</feature>
<dbReference type="Proteomes" id="UP000095281">
    <property type="component" value="Unplaced"/>
</dbReference>
<sequence length="131" mass="14656">MSFISIIGLILVIIGFDGKMHKPHRDERKMSSNDDHLEKWAIKSKVQLGTSPLDAEKAHLEIVPSNDASVEDTPKIEKPKVVQFDCVAILACIVARLSVCILILYLTSLAIPYSMTVFGWSGEQMVFYSEF</sequence>
<evidence type="ECO:0000256" key="1">
    <source>
        <dbReference type="SAM" id="SignalP"/>
    </source>
</evidence>
<reference evidence="3" key="1">
    <citation type="submission" date="2016-11" db="UniProtKB">
        <authorList>
            <consortium name="WormBaseParasite"/>
        </authorList>
    </citation>
    <scope>IDENTIFICATION</scope>
</reference>
<name>A0A1I8AYL4_MELHA</name>
<dbReference type="AlphaFoldDB" id="A0A1I8AYL4"/>
<feature type="chain" id="PRO_5009315250" evidence="1">
    <location>
        <begin position="19"/>
        <end position="131"/>
    </location>
</feature>
<evidence type="ECO:0000313" key="3">
    <source>
        <dbReference type="WBParaSite" id="MhA1_Contig1040.frz3.gene9"/>
    </source>
</evidence>
<evidence type="ECO:0000313" key="2">
    <source>
        <dbReference type="Proteomes" id="UP000095281"/>
    </source>
</evidence>
<protein>
    <submittedName>
        <fullName evidence="3">Transmembrane protein</fullName>
    </submittedName>
</protein>
<organism evidence="2 3">
    <name type="scientific">Meloidogyne hapla</name>
    <name type="common">Root-knot nematode worm</name>
    <dbReference type="NCBI Taxonomy" id="6305"/>
    <lineage>
        <taxon>Eukaryota</taxon>
        <taxon>Metazoa</taxon>
        <taxon>Ecdysozoa</taxon>
        <taxon>Nematoda</taxon>
        <taxon>Chromadorea</taxon>
        <taxon>Rhabditida</taxon>
        <taxon>Tylenchina</taxon>
        <taxon>Tylenchomorpha</taxon>
        <taxon>Tylenchoidea</taxon>
        <taxon>Meloidogynidae</taxon>
        <taxon>Meloidogyninae</taxon>
        <taxon>Meloidogyne</taxon>
    </lineage>
</organism>